<evidence type="ECO:0000313" key="5">
    <source>
        <dbReference type="Proteomes" id="UP000501451"/>
    </source>
</evidence>
<evidence type="ECO:0000256" key="2">
    <source>
        <dbReference type="ARBA" id="ARBA00022448"/>
    </source>
</evidence>
<dbReference type="SUPFAM" id="SSF103486">
    <property type="entry name" value="V-type ATP synthase subunit C"/>
    <property type="match status" value="1"/>
</dbReference>
<evidence type="ECO:0000256" key="3">
    <source>
        <dbReference type="ARBA" id="ARBA00023065"/>
    </source>
</evidence>
<dbReference type="InterPro" id="IPR035067">
    <property type="entry name" value="V-type_ATPase_csu/dsu"/>
</dbReference>
<reference evidence="4 5" key="1">
    <citation type="journal article" date="2017" name="Int. J. Syst. Evol. Microbiol.">
        <title>Jeotgalibaca porci sp. nov. and Jeotgalibaca arthritidis sp. nov., isolated from pigs, and emended description of the genus Jeotgalibaca.</title>
        <authorList>
            <person name="Zamora L."/>
            <person name="Perez-Sancho M."/>
            <person name="Dominguez L."/>
            <person name="Fernandez-Garayzabal J.F."/>
            <person name="Vela A.I."/>
        </authorList>
    </citation>
    <scope>NUCLEOTIDE SEQUENCE [LARGE SCALE GENOMIC DNA]</scope>
    <source>
        <strain evidence="4 5">CECT 9157</strain>
    </source>
</reference>
<dbReference type="KEGG" id="jar:G7057_09840"/>
<dbReference type="Gene3D" id="1.10.132.50">
    <property type="entry name" value="ATP synthase (C/AC39) subunit, domain 3"/>
    <property type="match status" value="1"/>
</dbReference>
<protein>
    <submittedName>
        <fullName evidence="4">V-type ATPase subunit</fullName>
    </submittedName>
</protein>
<dbReference type="InterPro" id="IPR002843">
    <property type="entry name" value="ATPase_V0-cplx_csu/dsu"/>
</dbReference>
<evidence type="ECO:0000313" key="4">
    <source>
        <dbReference type="EMBL" id="QII83188.1"/>
    </source>
</evidence>
<dbReference type="InterPro" id="IPR044911">
    <property type="entry name" value="V-type_ATPase_csu/dsu_dom_3"/>
</dbReference>
<proteinExistence type="inferred from homology"/>
<dbReference type="PANTHER" id="PTHR38682">
    <property type="entry name" value="V-TYPE ATP SYNTHASE SUBUNIT C"/>
    <property type="match status" value="1"/>
</dbReference>
<gene>
    <name evidence="4" type="ORF">G7057_09840</name>
</gene>
<comment type="similarity">
    <text evidence="1">Belongs to the V-ATPase V0D/AC39 subunit family.</text>
</comment>
<dbReference type="Pfam" id="PF01992">
    <property type="entry name" value="vATP-synt_AC39"/>
    <property type="match status" value="1"/>
</dbReference>
<sequence>MKDIDYKAINTLIRTYELKLLQKDDFERLLKADDLKATLDTLKATDYEFDQEELLQTKQFNEMLMAHLADVYREMYEVAPQPQLLDLFTLRYTYHNLKVLLKDLFLESNQETLLIPIGSLSVDQLKTLVSSGKNDNAHPLMVEAVRLTKEDFEERQLIEAVTVYMDTYYLRHLRAISDDLQNEDISAITDILIDLYNLTTLVRSLNQGKPRSHLHALLSSSGTVSKQDLIDDSINGAVSVLKKYYSSKVYGSKLEVVIEDNKINTLKLDKIMDELISEIVSEGIYQAFGPMPLLGYIYAKETEITNLRLLLVGKDNQIDETILRERMRTIYGA</sequence>
<evidence type="ECO:0000256" key="1">
    <source>
        <dbReference type="ARBA" id="ARBA00006709"/>
    </source>
</evidence>
<dbReference type="AlphaFoldDB" id="A0A6G7KD32"/>
<accession>A0A6G7KD32</accession>
<dbReference type="InterPro" id="IPR050873">
    <property type="entry name" value="V-ATPase_V0D/AC39_subunit"/>
</dbReference>
<dbReference type="PANTHER" id="PTHR38682:SF1">
    <property type="entry name" value="V-TYPE ATP SYNTHASE SUBUNIT C"/>
    <property type="match status" value="1"/>
</dbReference>
<name>A0A6G7KD32_9LACT</name>
<organism evidence="4 5">
    <name type="scientific">Jeotgalibaca arthritidis</name>
    <dbReference type="NCBI Taxonomy" id="1868794"/>
    <lineage>
        <taxon>Bacteria</taxon>
        <taxon>Bacillati</taxon>
        <taxon>Bacillota</taxon>
        <taxon>Bacilli</taxon>
        <taxon>Lactobacillales</taxon>
        <taxon>Carnobacteriaceae</taxon>
        <taxon>Jeotgalibaca</taxon>
    </lineage>
</organism>
<dbReference type="EMBL" id="CP049740">
    <property type="protein sequence ID" value="QII83188.1"/>
    <property type="molecule type" value="Genomic_DNA"/>
</dbReference>
<dbReference type="Proteomes" id="UP000501451">
    <property type="component" value="Chromosome"/>
</dbReference>
<dbReference type="GO" id="GO:0046961">
    <property type="term" value="F:proton-transporting ATPase activity, rotational mechanism"/>
    <property type="evidence" value="ECO:0007669"/>
    <property type="project" value="InterPro"/>
</dbReference>
<dbReference type="Gene3D" id="1.20.1690.10">
    <property type="entry name" value="V-type ATP synthase subunit C domain"/>
    <property type="match status" value="2"/>
</dbReference>
<keyword evidence="3" id="KW-0406">Ion transport</keyword>
<keyword evidence="5" id="KW-1185">Reference proteome</keyword>
<keyword evidence="2" id="KW-0813">Transport</keyword>
<dbReference type="InterPro" id="IPR036079">
    <property type="entry name" value="ATPase_csu/dsu_sf"/>
</dbReference>